<gene>
    <name evidence="1" type="ORF">A1356_03700</name>
</gene>
<accession>A0A291IGW5</accession>
<dbReference type="EMBL" id="LUUL01000023">
    <property type="protein sequence ID" value="OAI29890.1"/>
    <property type="molecule type" value="Genomic_DNA"/>
</dbReference>
<proteinExistence type="predicted"/>
<dbReference type="RefSeq" id="WP_064024478.1">
    <property type="nucleotide sequence ID" value="NZ_CP023669.1"/>
</dbReference>
<dbReference type="KEGG" id="mko:MKLM6_1164"/>
<dbReference type="InterPro" id="IPR006597">
    <property type="entry name" value="Sel1-like"/>
</dbReference>
<dbReference type="SUPFAM" id="SSF81901">
    <property type="entry name" value="HCP-like"/>
    <property type="match status" value="1"/>
</dbReference>
<dbReference type="Gene3D" id="1.25.40.10">
    <property type="entry name" value="Tetratricopeptide repeat domain"/>
    <property type="match status" value="1"/>
</dbReference>
<evidence type="ECO:0008006" key="3">
    <source>
        <dbReference type="Google" id="ProtNLM"/>
    </source>
</evidence>
<name>A0A291IGW5_9GAMM</name>
<dbReference type="AlphaFoldDB" id="A0A291IGW5"/>
<sequence length="555" mass="64066">MKNSQEKFNKNTSSESINVFGIDLDKFKKELEDGSLEYELAIKELLGNESDYESGMEHIIKSAKKGNQDALNWLVNAGVRIVIPEVLWDKKNIQNCMNYVLRFCREHDAGPHAAMARFFRGLMCLSGQGVAKNEELAIHFLKQAAEGPFLDELGNDIDISSEHNGRDLINIYLDVLSENVTTDNNDGEYWNLKDLGKLLCNGLNLYWPFLYIDKYFILSLRLNVFLQSQEYSLAEEYLESVLKNIRDYEKILYEPFREVLFQQVKLEKANQELKAKESELEETMAMFAHKFRSPLDAIIYNTEHEHQEKLYRQAAQTMRGLLDIFSLVATDADKLQDRLKQDCRGNGNLISAFGKVLDMVLLHLLSASAKGLIRQHYLRYAKAQGLCDKETSSKQWYEDCRELEQKLQQDWEQSYAQLLSQSATLAQRLAWLESRFFKLELLGFERDDIQFDEYGITESLLTIVLNEFLVNVFKYYASSEKESVVLEWVSRDGHQVLTCRNPSTRHERTRIKGSGKGHVFLSALARKIGREFIKPNPADDFVVEFSLADELLISN</sequence>
<comment type="caution">
    <text evidence="1">The sequence shown here is derived from an EMBL/GenBank/DDBJ whole genome shotgun (WGS) entry which is preliminary data.</text>
</comment>
<keyword evidence="2" id="KW-1185">Reference proteome</keyword>
<dbReference type="SUPFAM" id="SSF47384">
    <property type="entry name" value="Homodimeric domain of signal transducing histidine kinase"/>
    <property type="match status" value="1"/>
</dbReference>
<reference evidence="1 2" key="1">
    <citation type="submission" date="2016-03" db="EMBL/GenBank/DDBJ databases">
        <authorList>
            <person name="Heylen K."/>
            <person name="De Vos P."/>
            <person name="Vekeman B."/>
        </authorList>
    </citation>
    <scope>NUCLEOTIDE SEQUENCE [LARGE SCALE GENOMIC DNA]</scope>
    <source>
        <strain evidence="1 2">R-49807</strain>
    </source>
</reference>
<dbReference type="Proteomes" id="UP000077734">
    <property type="component" value="Unassembled WGS sequence"/>
</dbReference>
<dbReference type="InterPro" id="IPR036097">
    <property type="entry name" value="HisK_dim/P_sf"/>
</dbReference>
<dbReference type="InterPro" id="IPR011990">
    <property type="entry name" value="TPR-like_helical_dom_sf"/>
</dbReference>
<evidence type="ECO:0000313" key="2">
    <source>
        <dbReference type="Proteomes" id="UP000077734"/>
    </source>
</evidence>
<evidence type="ECO:0000313" key="1">
    <source>
        <dbReference type="EMBL" id="OAI29890.1"/>
    </source>
</evidence>
<protein>
    <recommendedName>
        <fullName evidence="3">Signal transduction histidine kinase dimerisation/phosphoacceptor domain-containing protein</fullName>
    </recommendedName>
</protein>
<dbReference type="SMART" id="SM00671">
    <property type="entry name" value="SEL1"/>
    <property type="match status" value="2"/>
</dbReference>
<dbReference type="GO" id="GO:0000155">
    <property type="term" value="F:phosphorelay sensor kinase activity"/>
    <property type="evidence" value="ECO:0007669"/>
    <property type="project" value="InterPro"/>
</dbReference>
<organism evidence="1 2">
    <name type="scientific">Methylomonas koyamae</name>
    <dbReference type="NCBI Taxonomy" id="702114"/>
    <lineage>
        <taxon>Bacteria</taxon>
        <taxon>Pseudomonadati</taxon>
        <taxon>Pseudomonadota</taxon>
        <taxon>Gammaproteobacteria</taxon>
        <taxon>Methylococcales</taxon>
        <taxon>Methylococcaceae</taxon>
        <taxon>Methylomonas</taxon>
    </lineage>
</organism>